<dbReference type="KEGG" id="dqu:106742556"/>
<reference evidence="2 3" key="1">
    <citation type="submission" date="2025-04" db="UniProtKB">
        <authorList>
            <consortium name="RefSeq"/>
        </authorList>
    </citation>
    <scope>IDENTIFICATION</scope>
</reference>
<sequence length="80" mass="9689">MSDGVQYRPMKYPYTIVAKVAQFPYKYYWKHSWLFKYLIYSTVLSAPIFYKIQKISYSPANVEKWDKIHKEMFEGTGDHH</sequence>
<dbReference type="OrthoDB" id="6067390at2759"/>
<dbReference type="Proteomes" id="UP000515204">
    <property type="component" value="Unplaced"/>
</dbReference>
<proteinExistence type="predicted"/>
<name>A0A6P3WYB7_DINQU</name>
<dbReference type="RefSeq" id="XP_014471112.1">
    <property type="nucleotide sequence ID" value="XM_014615626.1"/>
</dbReference>
<dbReference type="RefSeq" id="XP_014471113.1">
    <property type="nucleotide sequence ID" value="XM_014615627.1"/>
</dbReference>
<evidence type="ECO:0000313" key="1">
    <source>
        <dbReference type="Proteomes" id="UP000515204"/>
    </source>
</evidence>
<protein>
    <submittedName>
        <fullName evidence="2 3">Uncharacterized protein LOC106742556</fullName>
    </submittedName>
</protein>
<keyword evidence="1" id="KW-1185">Reference proteome</keyword>
<accession>A0A6P3WYB7</accession>
<dbReference type="GeneID" id="106742556"/>
<organism evidence="1 3">
    <name type="scientific">Dinoponera quadriceps</name>
    <name type="common">South American ant</name>
    <dbReference type="NCBI Taxonomy" id="609295"/>
    <lineage>
        <taxon>Eukaryota</taxon>
        <taxon>Metazoa</taxon>
        <taxon>Ecdysozoa</taxon>
        <taxon>Arthropoda</taxon>
        <taxon>Hexapoda</taxon>
        <taxon>Insecta</taxon>
        <taxon>Pterygota</taxon>
        <taxon>Neoptera</taxon>
        <taxon>Endopterygota</taxon>
        <taxon>Hymenoptera</taxon>
        <taxon>Apocrita</taxon>
        <taxon>Aculeata</taxon>
        <taxon>Formicoidea</taxon>
        <taxon>Formicidae</taxon>
        <taxon>Ponerinae</taxon>
        <taxon>Ponerini</taxon>
        <taxon>Dinoponera</taxon>
    </lineage>
</organism>
<evidence type="ECO:0000313" key="3">
    <source>
        <dbReference type="RefSeq" id="XP_014471113.1"/>
    </source>
</evidence>
<gene>
    <name evidence="2 3" type="primary">LOC106742556</name>
</gene>
<dbReference type="CTD" id="246602"/>
<dbReference type="AlphaFoldDB" id="A0A6P3WYB7"/>
<evidence type="ECO:0000313" key="2">
    <source>
        <dbReference type="RefSeq" id="XP_014471112.1"/>
    </source>
</evidence>